<sequence length="220" mass="23362">MLLRRRLARTLFLASGLLIATPAWADGGAHVVDSANVETPGVCHMESWVTRFSAERGLLNLTPACTRTDLPELEIGASFQHIWDQHDVAVAGPALKLNLRPTDKGLGVGVIANAALDLRTGNLETAALIVPVSLPVAKRLLINVNAGWTYSAAPAQQSQGFYGAQAVLGVSHDLSLMAEVFKHTRERAGTQAGVRWNPGGGRCVDGSDARAVTLGITVRR</sequence>
<dbReference type="EMBL" id="AP017655">
    <property type="protein sequence ID" value="BAV65319.1"/>
    <property type="molecule type" value="Genomic_DNA"/>
</dbReference>
<dbReference type="OrthoDB" id="7550459at2"/>
<organism evidence="2 3">
    <name type="scientific">Sphingobium cloacae</name>
    <dbReference type="NCBI Taxonomy" id="120107"/>
    <lineage>
        <taxon>Bacteria</taxon>
        <taxon>Pseudomonadati</taxon>
        <taxon>Pseudomonadota</taxon>
        <taxon>Alphaproteobacteria</taxon>
        <taxon>Sphingomonadales</taxon>
        <taxon>Sphingomonadaceae</taxon>
        <taxon>Sphingobium</taxon>
    </lineage>
</organism>
<evidence type="ECO:0000313" key="2">
    <source>
        <dbReference type="EMBL" id="BAV65319.1"/>
    </source>
</evidence>
<keyword evidence="1" id="KW-0732">Signal</keyword>
<evidence type="ECO:0000256" key="1">
    <source>
        <dbReference type="SAM" id="SignalP"/>
    </source>
</evidence>
<evidence type="ECO:0008006" key="4">
    <source>
        <dbReference type="Google" id="ProtNLM"/>
    </source>
</evidence>
<keyword evidence="3" id="KW-1185">Reference proteome</keyword>
<protein>
    <recommendedName>
        <fullName evidence="4">Porin</fullName>
    </recommendedName>
</protein>
<feature type="chain" id="PRO_5009112594" description="Porin" evidence="1">
    <location>
        <begin position="26"/>
        <end position="220"/>
    </location>
</feature>
<accession>A0A1E1F483</accession>
<evidence type="ECO:0000313" key="3">
    <source>
        <dbReference type="Proteomes" id="UP000218272"/>
    </source>
</evidence>
<name>A0A1E1F483_9SPHN</name>
<dbReference type="Proteomes" id="UP000218272">
    <property type="component" value="Chromosome SCLO_1"/>
</dbReference>
<proteinExistence type="predicted"/>
<dbReference type="AlphaFoldDB" id="A0A1E1F483"/>
<gene>
    <name evidence="2" type="ORF">SCLO_1022790</name>
</gene>
<dbReference type="KEGG" id="sclo:SCLO_1022790"/>
<feature type="signal peptide" evidence="1">
    <location>
        <begin position="1"/>
        <end position="25"/>
    </location>
</feature>
<reference evidence="2 3" key="1">
    <citation type="submission" date="2016-10" db="EMBL/GenBank/DDBJ databases">
        <title>Complete Genome Sequence of the Nonylphenol-Degrading Bacterium Sphingobium cloacae JCM 10874T.</title>
        <authorList>
            <person name="Ootsuka M."/>
            <person name="Nishizawa T."/>
            <person name="Ohta H."/>
        </authorList>
    </citation>
    <scope>NUCLEOTIDE SEQUENCE [LARGE SCALE GENOMIC DNA]</scope>
    <source>
        <strain evidence="2 3">JCM 10874</strain>
    </source>
</reference>